<comment type="catalytic activity">
    <reaction evidence="1">
        <text>Hydrolysis of terminal, non-reducing alpha-D-galactose residues in alpha-D-galactosides, including galactose oligosaccharides, galactomannans and galactolipids.</text>
        <dbReference type="EC" id="3.2.1.22"/>
    </reaction>
</comment>
<evidence type="ECO:0000313" key="10">
    <source>
        <dbReference type="EMBL" id="SPN98666.1"/>
    </source>
</evidence>
<dbReference type="PRINTS" id="PR00743">
    <property type="entry name" value="GLHYDRLASE36"/>
</dbReference>
<dbReference type="SUPFAM" id="SSF51445">
    <property type="entry name" value="(Trans)glycosidases"/>
    <property type="match status" value="1"/>
</dbReference>
<dbReference type="InterPro" id="IPR017853">
    <property type="entry name" value="GH"/>
</dbReference>
<dbReference type="PANTHER" id="PTHR43053">
    <property type="entry name" value="GLYCOSIDASE FAMILY 31"/>
    <property type="match status" value="1"/>
</dbReference>
<evidence type="ECO:0000256" key="6">
    <source>
        <dbReference type="ARBA" id="ARBA00022833"/>
    </source>
</evidence>
<accession>A0AAE8MR30</accession>
<dbReference type="InterPro" id="IPR013780">
    <property type="entry name" value="Glyco_hydro_b"/>
</dbReference>
<dbReference type="InterPro" id="IPR002252">
    <property type="entry name" value="Glyco_hydro_36"/>
</dbReference>
<dbReference type="Pfam" id="PF16874">
    <property type="entry name" value="Glyco_hydro_36C"/>
    <property type="match status" value="1"/>
</dbReference>
<evidence type="ECO:0000256" key="5">
    <source>
        <dbReference type="ARBA" id="ARBA00022801"/>
    </source>
</evidence>
<evidence type="ECO:0000313" key="11">
    <source>
        <dbReference type="Proteomes" id="UP001187682"/>
    </source>
</evidence>
<evidence type="ECO:0000256" key="1">
    <source>
        <dbReference type="ARBA" id="ARBA00001255"/>
    </source>
</evidence>
<dbReference type="FunFam" id="3.20.20.70:FF:000118">
    <property type="entry name" value="Alpha-galactosidase"/>
    <property type="match status" value="1"/>
</dbReference>
<dbReference type="GO" id="GO:0016052">
    <property type="term" value="P:carbohydrate catabolic process"/>
    <property type="evidence" value="ECO:0007669"/>
    <property type="project" value="InterPro"/>
</dbReference>
<dbReference type="Gene3D" id="3.20.20.70">
    <property type="entry name" value="Aldolase class I"/>
    <property type="match status" value="1"/>
</dbReference>
<dbReference type="Pfam" id="PF16875">
    <property type="entry name" value="Glyco_hydro_36N"/>
    <property type="match status" value="1"/>
</dbReference>
<dbReference type="InterPro" id="IPR050985">
    <property type="entry name" value="Alpha-glycosidase_related"/>
</dbReference>
<protein>
    <recommendedName>
        <fullName evidence="2">alpha-galactosidase</fullName>
        <ecNumber evidence="2">3.2.1.22</ecNumber>
    </recommendedName>
</protein>
<keyword evidence="11" id="KW-1185">Reference proteome</keyword>
<dbReference type="GO" id="GO:0008270">
    <property type="term" value="F:zinc ion binding"/>
    <property type="evidence" value="ECO:0007669"/>
    <property type="project" value="UniProtKB-KW"/>
</dbReference>
<evidence type="ECO:0000256" key="2">
    <source>
        <dbReference type="ARBA" id="ARBA00012755"/>
    </source>
</evidence>
<dbReference type="InterPro" id="IPR031705">
    <property type="entry name" value="Glyco_hydro_36_C"/>
</dbReference>
<comment type="caution">
    <text evidence="10">The sequence shown here is derived from an EMBL/GenBank/DDBJ whole genome shotgun (WGS) entry which is preliminary data.</text>
</comment>
<dbReference type="InterPro" id="IPR027377">
    <property type="entry name" value="ZAR1/RTP1-5-like_Znf-3CxxC"/>
</dbReference>
<keyword evidence="7" id="KW-0326">Glycosidase</keyword>
<dbReference type="PANTHER" id="PTHR43053:SF3">
    <property type="entry name" value="ALPHA-GALACTOSIDASE C-RELATED"/>
    <property type="match status" value="1"/>
</dbReference>
<dbReference type="EMBL" id="ONZQ02000002">
    <property type="protein sequence ID" value="SPN98666.1"/>
    <property type="molecule type" value="Genomic_DNA"/>
</dbReference>
<evidence type="ECO:0000256" key="7">
    <source>
        <dbReference type="ARBA" id="ARBA00023295"/>
    </source>
</evidence>
<dbReference type="CDD" id="cd14791">
    <property type="entry name" value="GH36"/>
    <property type="match status" value="1"/>
</dbReference>
<dbReference type="AlphaFoldDB" id="A0AAE8MR30"/>
<evidence type="ECO:0000256" key="8">
    <source>
        <dbReference type="SAM" id="MobiDB-lite"/>
    </source>
</evidence>
<keyword evidence="3" id="KW-0479">Metal-binding</keyword>
<evidence type="ECO:0000256" key="4">
    <source>
        <dbReference type="ARBA" id="ARBA00022771"/>
    </source>
</evidence>
<dbReference type="Proteomes" id="UP001187682">
    <property type="component" value="Unassembled WGS sequence"/>
</dbReference>
<dbReference type="GO" id="GO:0004557">
    <property type="term" value="F:alpha-galactosidase activity"/>
    <property type="evidence" value="ECO:0007669"/>
    <property type="project" value="UniProtKB-EC"/>
</dbReference>
<feature type="region of interest" description="Disordered" evidence="8">
    <location>
        <begin position="1"/>
        <end position="91"/>
    </location>
</feature>
<dbReference type="Pfam" id="PF13695">
    <property type="entry name" value="Zn_ribbon_3CxxC"/>
    <property type="match status" value="1"/>
</dbReference>
<organism evidence="10 11">
    <name type="scientific">Cephalotrichum gorgonifer</name>
    <dbReference type="NCBI Taxonomy" id="2041049"/>
    <lineage>
        <taxon>Eukaryota</taxon>
        <taxon>Fungi</taxon>
        <taxon>Dikarya</taxon>
        <taxon>Ascomycota</taxon>
        <taxon>Pezizomycotina</taxon>
        <taxon>Sordariomycetes</taxon>
        <taxon>Hypocreomycetidae</taxon>
        <taxon>Microascales</taxon>
        <taxon>Microascaceae</taxon>
        <taxon>Cephalotrichum</taxon>
    </lineage>
</organism>
<evidence type="ECO:0000259" key="9">
    <source>
        <dbReference type="SMART" id="SM01328"/>
    </source>
</evidence>
<feature type="compositionally biased region" description="Polar residues" evidence="8">
    <location>
        <begin position="45"/>
        <end position="56"/>
    </location>
</feature>
<keyword evidence="5" id="KW-0378">Hydrolase</keyword>
<dbReference type="Pfam" id="PF01755">
    <property type="entry name" value="Glyco_transf_25"/>
    <property type="match status" value="1"/>
</dbReference>
<evidence type="ECO:0000256" key="3">
    <source>
        <dbReference type="ARBA" id="ARBA00022723"/>
    </source>
</evidence>
<dbReference type="InterPro" id="IPR038417">
    <property type="entry name" value="Alpga-gal_N_sf"/>
</dbReference>
<dbReference type="Gene3D" id="2.60.40.1180">
    <property type="entry name" value="Golgi alpha-mannosidase II"/>
    <property type="match status" value="1"/>
</dbReference>
<dbReference type="Pfam" id="PF02065">
    <property type="entry name" value="Melibiase"/>
    <property type="match status" value="1"/>
</dbReference>
<feature type="compositionally biased region" description="Pro residues" evidence="8">
    <location>
        <begin position="10"/>
        <end position="30"/>
    </location>
</feature>
<dbReference type="InterPro" id="IPR002654">
    <property type="entry name" value="Glyco_trans_25"/>
</dbReference>
<dbReference type="InterPro" id="IPR013785">
    <property type="entry name" value="Aldolase_TIM"/>
</dbReference>
<name>A0AAE8MR30_9PEZI</name>
<reference evidence="10" key="1">
    <citation type="submission" date="2018-03" db="EMBL/GenBank/DDBJ databases">
        <authorList>
            <person name="Guldener U."/>
        </authorList>
    </citation>
    <scope>NUCLEOTIDE SEQUENCE</scope>
</reference>
<dbReference type="CDD" id="cd06532">
    <property type="entry name" value="Glyco_transf_25"/>
    <property type="match status" value="1"/>
</dbReference>
<keyword evidence="6" id="KW-0862">Zinc</keyword>
<dbReference type="EC" id="3.2.1.22" evidence="2"/>
<keyword evidence="4" id="KW-0863">Zinc-finger</keyword>
<sequence>MAKTTSSNPKTPPNPKAHPNPSAKPSPRAKPNPKSRGDPKAQPNRKAQPNPKTQPNAKAKGDPKAKGNPKAKGSPKAQPNHKAQPNPEAPTTTYIFPLLHEAVASAVADEIPSTYFMKENSDQGSTDQYSTHVMGKFKCTNKCYPGTWSSRKVAILIRAYPNSGYNAVVFNQRCMSCHALGRLMLNETSYIERIAYRLQKWAGVDVVPPYYAGKEGPPHQEELCEGCIVAEDKSFTLHGTNVSYRFHIDPETGDLISDHFGSPATEDVPTNFTAAHGWVGMAGRVRREYPDLGRGDFRHPAIRIRQSAGHTVTQLKYHSHDIVDGKPELPGLPSTFGAVSTLIVHTYDEHSSVAVDLSYSLFPEQDTIVRSARVTNNGDEAITVENLASFSVDMPFQEYEMIGLRGDWNREAAVERRKVHYGTQGFGSATGSSSHLHNPFLALVSPSTTETQGEAWGFSLVYSGSFAVEVEKGSQGITRATIGFNPYHLSWNLAPGESLATPECAAVYSSTGIGGMSRRFHILFREHLIKGPYVDRPRPVLLNSWEGLSFNFDEDSLYKLAQDTAELGAKLFVLDDGWFGEEHPRLADNAGLGDWVVNPKRFPNGLPSLVDRITQLKVGDTSETLQFGLWFEPEMVNPKSTLYETHPDWALHATSYPRTEARDQLVLNLSLPEVQDFIISSVSDILSSTAISYVKWDNNRGLHELPYPGIAHEYMLGLYRVFSVLTTRFPSVLWEGCASGGGRFDPGVLHYFDQIWTSDNTDALERISIQFGTFLVYPPSTMGAHISAVPNWATGRTTSIEFRAHVAMMGGSFGLELNPAEIPDEDRAKIPELISLAEKVNPIVIGGDLWRISLPDESNWPAALFISRDGSQAVFFYFQIRALVNHAIPFVRLQGLDPGARYQVDGEATYSGATLMSFQAIFVVNLPERTDRRDAMTLMGAVTGVRLTFVDGVHGADVLEKTLPAGGRGSKSLAPGKIGSWRAHMNVLQRIVRENITTALIMEDDVDWDVRLKTQLRRFSDASRLYLELPNDPPSTPLSSLYSNSELHEPPTISVPDVPHTRKGTSSPYGDGWDILWLGHTGGELPTDWASLKTNTDHPPRSLLTVTIPDETIPSPRHIKRHPWAHKIEHYTALYPPHTRVVHEPRGNGGVQAYAVTQRGARRLLRQFGLETFTELWDVSLRDFCEGVYTGGDTQGEESPVCLTTQPPLVAQYWSRSDSDIGNIGGGYFRGTGSINIRYSVRLNWRRLLGRGDGMEGDVRGLVDQWPDNGKGPW</sequence>
<feature type="domain" description="3CxxC-type" evidence="9">
    <location>
        <begin position="132"/>
        <end position="230"/>
    </location>
</feature>
<feature type="region of interest" description="Disordered" evidence="8">
    <location>
        <begin position="1036"/>
        <end position="1065"/>
    </location>
</feature>
<dbReference type="Gene3D" id="2.70.98.60">
    <property type="entry name" value="alpha-galactosidase from lactobacil brevis"/>
    <property type="match status" value="1"/>
</dbReference>
<dbReference type="SMART" id="SM01328">
    <property type="entry name" value="zf-3CxxC"/>
    <property type="match status" value="1"/>
</dbReference>
<gene>
    <name evidence="10" type="ORF">DNG_01711</name>
</gene>
<proteinExistence type="predicted"/>
<dbReference type="InterPro" id="IPR031704">
    <property type="entry name" value="Glyco_hydro_36_N"/>
</dbReference>